<dbReference type="OrthoDB" id="2141925at2759"/>
<name>X6P579_RETFI</name>
<reference evidence="4 5" key="1">
    <citation type="journal article" date="2013" name="Curr. Biol.">
        <title>The Genome of the Foraminiferan Reticulomyxa filosa.</title>
        <authorList>
            <person name="Glockner G."/>
            <person name="Hulsmann N."/>
            <person name="Schleicher M."/>
            <person name="Noegel A.A."/>
            <person name="Eichinger L."/>
            <person name="Gallinger C."/>
            <person name="Pawlowski J."/>
            <person name="Sierra R."/>
            <person name="Euteneuer U."/>
            <person name="Pillet L."/>
            <person name="Moustafa A."/>
            <person name="Platzer M."/>
            <person name="Groth M."/>
            <person name="Szafranski K."/>
            <person name="Schliwa M."/>
        </authorList>
    </citation>
    <scope>NUCLEOTIDE SEQUENCE [LARGE SCALE GENOMIC DNA]</scope>
</reference>
<evidence type="ECO:0000259" key="3">
    <source>
        <dbReference type="Pfam" id="PF13949"/>
    </source>
</evidence>
<dbReference type="PANTHER" id="PTHR23030:SF30">
    <property type="entry name" value="TYROSINE-PROTEIN PHOSPHATASE NON-RECEPTOR TYPE 23"/>
    <property type="match status" value="1"/>
</dbReference>
<dbReference type="PANTHER" id="PTHR23030">
    <property type="entry name" value="PCD6 INTERACTING PROTEIN-RELATED"/>
    <property type="match status" value="1"/>
</dbReference>
<evidence type="ECO:0000313" key="5">
    <source>
        <dbReference type="Proteomes" id="UP000023152"/>
    </source>
</evidence>
<feature type="domain" description="ALIX V-shaped" evidence="3">
    <location>
        <begin position="103"/>
        <end position="283"/>
    </location>
</feature>
<evidence type="ECO:0000256" key="1">
    <source>
        <dbReference type="SAM" id="Coils"/>
    </source>
</evidence>
<feature type="region of interest" description="Disordered" evidence="2">
    <location>
        <begin position="389"/>
        <end position="428"/>
    </location>
</feature>
<accession>X6P579</accession>
<dbReference type="OMA" id="ANEQTDS"/>
<dbReference type="Gene3D" id="1.20.140.50">
    <property type="entry name" value="alix/aip1 like domains"/>
    <property type="match status" value="1"/>
</dbReference>
<dbReference type="EMBL" id="ASPP01003190">
    <property type="protein sequence ID" value="ETO33705.1"/>
    <property type="molecule type" value="Genomic_DNA"/>
</dbReference>
<dbReference type="Proteomes" id="UP000023152">
    <property type="component" value="Unassembled WGS sequence"/>
</dbReference>
<proteinExistence type="predicted"/>
<dbReference type="GO" id="GO:0043328">
    <property type="term" value="P:protein transport to vacuole involved in ubiquitin-dependent protein catabolic process via the multivesicular body sorting pathway"/>
    <property type="evidence" value="ECO:0007669"/>
    <property type="project" value="TreeGrafter"/>
</dbReference>
<organism evidence="4 5">
    <name type="scientific">Reticulomyxa filosa</name>
    <dbReference type="NCBI Taxonomy" id="46433"/>
    <lineage>
        <taxon>Eukaryota</taxon>
        <taxon>Sar</taxon>
        <taxon>Rhizaria</taxon>
        <taxon>Retaria</taxon>
        <taxon>Foraminifera</taxon>
        <taxon>Monothalamids</taxon>
        <taxon>Reticulomyxidae</taxon>
        <taxon>Reticulomyxa</taxon>
    </lineage>
</organism>
<keyword evidence="1" id="KW-0175">Coiled coil</keyword>
<dbReference type="GO" id="GO:0005768">
    <property type="term" value="C:endosome"/>
    <property type="evidence" value="ECO:0007669"/>
    <property type="project" value="TreeGrafter"/>
</dbReference>
<sequence>MYDTRSKCNYHIQVIPDTKTLTPPEQTQNVKPNPFVLPTSWTDPFKNLVSKEAQKKADEMREHLRAEAKRVADAANEQTDSAKAVLASLGLPASLESIQVESGLPDSVWNRIAEIQNNGGVQELKVIIIFISYMLFFHKNKTILIHSETSEKLEREERIFNEIKQKIGPNWGVAPSSLLNTKYREDLKKITEFLTDAANSNSKLEKQIEEGTESFRDLEKTREVLSKELPKPSDEQKENVSVDKLKGLLDELSACIAQRDEFKQEYANQAENMDASNLHIQDSRKLLGAITKANEEFVKSKGSDPSQINRENFIHGLNQSCEKYNKIKSALKDGLKFYSDLMQDYITVLQTTVNDYVLARESERDINLAELNTNVAKLGIDAYGNLASSNSSSSELQSQPKYQPQSQPQSQSQQSQSSQSQLSQPQSSQLQSTSITIFSQPKCAFLQCDCTTI</sequence>
<evidence type="ECO:0000313" key="4">
    <source>
        <dbReference type="EMBL" id="ETO33705.1"/>
    </source>
</evidence>
<evidence type="ECO:0000256" key="2">
    <source>
        <dbReference type="SAM" id="MobiDB-lite"/>
    </source>
</evidence>
<keyword evidence="5" id="KW-1185">Reference proteome</keyword>
<comment type="caution">
    <text evidence="4">The sequence shown here is derived from an EMBL/GenBank/DDBJ whole genome shotgun (WGS) entry which is preliminary data.</text>
</comment>
<dbReference type="Pfam" id="PF13949">
    <property type="entry name" value="ALIX_LYPXL_bnd"/>
    <property type="match status" value="1"/>
</dbReference>
<dbReference type="AlphaFoldDB" id="X6P579"/>
<gene>
    <name evidence="4" type="ORF">RFI_03398</name>
</gene>
<feature type="coiled-coil region" evidence="1">
    <location>
        <begin position="50"/>
        <end position="77"/>
    </location>
</feature>
<protein>
    <recommendedName>
        <fullName evidence="3">ALIX V-shaped domain-containing protein</fullName>
    </recommendedName>
</protein>
<dbReference type="InterPro" id="IPR025304">
    <property type="entry name" value="ALIX_V_dom"/>
</dbReference>